<protein>
    <recommendedName>
        <fullName evidence="4">HAT C-terminal dimerisation domain-containing protein</fullName>
    </recommendedName>
</protein>
<organism evidence="2 3">
    <name type="scientific">Dryococelus australis</name>
    <dbReference type="NCBI Taxonomy" id="614101"/>
    <lineage>
        <taxon>Eukaryota</taxon>
        <taxon>Metazoa</taxon>
        <taxon>Ecdysozoa</taxon>
        <taxon>Arthropoda</taxon>
        <taxon>Hexapoda</taxon>
        <taxon>Insecta</taxon>
        <taxon>Pterygota</taxon>
        <taxon>Neoptera</taxon>
        <taxon>Polyneoptera</taxon>
        <taxon>Phasmatodea</taxon>
        <taxon>Verophasmatodea</taxon>
        <taxon>Anareolatae</taxon>
        <taxon>Phasmatidae</taxon>
        <taxon>Eurycanthinae</taxon>
        <taxon>Dryococelus</taxon>
    </lineage>
</organism>
<evidence type="ECO:0000313" key="3">
    <source>
        <dbReference type="Proteomes" id="UP001159363"/>
    </source>
</evidence>
<evidence type="ECO:0008006" key="4">
    <source>
        <dbReference type="Google" id="ProtNLM"/>
    </source>
</evidence>
<keyword evidence="3" id="KW-1185">Reference proteome</keyword>
<feature type="compositionally biased region" description="Polar residues" evidence="1">
    <location>
        <begin position="515"/>
        <end position="527"/>
    </location>
</feature>
<feature type="region of interest" description="Disordered" evidence="1">
    <location>
        <begin position="515"/>
        <end position="536"/>
    </location>
</feature>
<reference evidence="2 3" key="1">
    <citation type="submission" date="2023-02" db="EMBL/GenBank/DDBJ databases">
        <title>LHISI_Scaffold_Assembly.</title>
        <authorList>
            <person name="Stuart O.P."/>
            <person name="Cleave R."/>
            <person name="Magrath M.J.L."/>
            <person name="Mikheyev A.S."/>
        </authorList>
    </citation>
    <scope>NUCLEOTIDE SEQUENCE [LARGE SCALE GENOMIC DNA]</scope>
    <source>
        <strain evidence="2">Daus_M_001</strain>
        <tissue evidence="2">Leg muscle</tissue>
    </source>
</reference>
<dbReference type="EMBL" id="JARBHB010000004">
    <property type="protein sequence ID" value="KAJ8884968.1"/>
    <property type="molecule type" value="Genomic_DNA"/>
</dbReference>
<sequence>MPASSINPCDNLRVTSQGNQHGSHLWKASVLPLCPPKPPPPLSLRRDERNLIYSAIILFLRGVFVRQVSAVWFCDKSIEKPPISSDFIYITTCHLLYTPNSMISMVYITYGPGVVSSVMMRPTRGSRTSEHQNEALGKKKKMLTSYSVWFAKRLLILTRDFKQLPSMQLLQNTSGRLKQSCPQISSIFCSSIVLVVFLVNGSHCQQCHLLYHLYLVHQFCCTMLRTKLQLHNSYDSLPQDFSLGSNKAHYLITDALAPYFKKLQVQEMEGFLIMLFYDETTNAAGLKKLQTDVRYWLNNTKQLFVRTWKPTAPVLVDKINDAMAIASLPSTNLLMLGSDGLNVNKAVAGLINNQLLVCRRKPLIDIGTCNIHVVHNAFLKGLEQLRDVSDMSQKVPQDGSQNKRIDLYWLQFMEMHDFKSCLKYPTVIKIVKTALLLLHGNTDAERSYSSSSRALTCARSTVSERTLNALMTVTSTLLTYKSHLIPKCKELLDMGHVAHTCSCPSSPRPYSRPHCTSVQENSSNLVSQPPHPGRFRHQAGASVASRLYKGQQVAGVENYVQANGRQHPEFTRVSSFNFTSSLIPPLRDVWRIVG</sequence>
<dbReference type="Proteomes" id="UP001159363">
    <property type="component" value="Chromosome X"/>
</dbReference>
<comment type="caution">
    <text evidence="2">The sequence shown here is derived from an EMBL/GenBank/DDBJ whole genome shotgun (WGS) entry which is preliminary data.</text>
</comment>
<proteinExistence type="predicted"/>
<evidence type="ECO:0000256" key="1">
    <source>
        <dbReference type="SAM" id="MobiDB-lite"/>
    </source>
</evidence>
<evidence type="ECO:0000313" key="2">
    <source>
        <dbReference type="EMBL" id="KAJ8884968.1"/>
    </source>
</evidence>
<name>A0ABQ9HKT1_9NEOP</name>
<gene>
    <name evidence="2" type="ORF">PR048_011164</name>
</gene>
<accession>A0ABQ9HKT1</accession>